<organism evidence="2 3">
    <name type="scientific">Candidatus Caccosoma faecigallinarum</name>
    <dbReference type="NCBI Taxonomy" id="2840720"/>
    <lineage>
        <taxon>Bacteria</taxon>
        <taxon>Bacillati</taxon>
        <taxon>Bacillota</taxon>
        <taxon>Bacillota incertae sedis</taxon>
        <taxon>Candidatus Caccosoma</taxon>
    </lineage>
</organism>
<dbReference type="PANTHER" id="PTHR30383">
    <property type="entry name" value="THIOESTERASE 1/PROTEASE 1/LYSOPHOSPHOLIPASE L1"/>
    <property type="match status" value="1"/>
</dbReference>
<name>A0A9D1G7P6_9FIRM</name>
<dbReference type="AlphaFoldDB" id="A0A9D1G7P6"/>
<dbReference type="InterPro" id="IPR036514">
    <property type="entry name" value="SGNH_hydro_sf"/>
</dbReference>
<evidence type="ECO:0000313" key="2">
    <source>
        <dbReference type="EMBL" id="HIT17084.1"/>
    </source>
</evidence>
<dbReference type="Pfam" id="PF13472">
    <property type="entry name" value="Lipase_GDSL_2"/>
    <property type="match status" value="1"/>
</dbReference>
<dbReference type="InterPro" id="IPR013830">
    <property type="entry name" value="SGNH_hydro"/>
</dbReference>
<dbReference type="Gene3D" id="3.40.50.1110">
    <property type="entry name" value="SGNH hydrolase"/>
    <property type="match status" value="1"/>
</dbReference>
<dbReference type="SUPFAM" id="SSF52266">
    <property type="entry name" value="SGNH hydrolase"/>
    <property type="match status" value="1"/>
</dbReference>
<dbReference type="Proteomes" id="UP000886893">
    <property type="component" value="Unassembled WGS sequence"/>
</dbReference>
<gene>
    <name evidence="2" type="ORF">IAD04_01725</name>
</gene>
<feature type="domain" description="SGNH hydrolase-type esterase" evidence="1">
    <location>
        <begin position="50"/>
        <end position="199"/>
    </location>
</feature>
<sequence>MNKVIFQIYPHFIKKMEEFYLENEKKEKVDIVFVGDSMIELFDCSTLNLPQYQIYNRGIISDKSAGVLLSFDDRVLALNPKLVVMEIGSNDICDGYTLKQIQTNLEDIIQKLKEKNIPLIILTTLPPCYYSAPHVDPIYRECRDIEKMEELNRIILSLSKDNPFVHVLDIFPIYADKNQSLRVEDTLDGIHLTPLAYQRMVEPLRQRILEVMKGQNV</sequence>
<protein>
    <recommendedName>
        <fullName evidence="1">SGNH hydrolase-type esterase domain-containing protein</fullName>
    </recommendedName>
</protein>
<evidence type="ECO:0000313" key="3">
    <source>
        <dbReference type="Proteomes" id="UP000886893"/>
    </source>
</evidence>
<dbReference type="InterPro" id="IPR051532">
    <property type="entry name" value="Ester_Hydrolysis_Enzymes"/>
</dbReference>
<reference evidence="2" key="2">
    <citation type="journal article" date="2021" name="PeerJ">
        <title>Extensive microbial diversity within the chicken gut microbiome revealed by metagenomics and culture.</title>
        <authorList>
            <person name="Gilroy R."/>
            <person name="Ravi A."/>
            <person name="Getino M."/>
            <person name="Pursley I."/>
            <person name="Horton D.L."/>
            <person name="Alikhan N.F."/>
            <person name="Baker D."/>
            <person name="Gharbi K."/>
            <person name="Hall N."/>
            <person name="Watson M."/>
            <person name="Adriaenssens E.M."/>
            <person name="Foster-Nyarko E."/>
            <person name="Jarju S."/>
            <person name="Secka A."/>
            <person name="Antonio M."/>
            <person name="Oren A."/>
            <person name="Chaudhuri R.R."/>
            <person name="La Ragione R."/>
            <person name="Hildebrand F."/>
            <person name="Pallen M.J."/>
        </authorList>
    </citation>
    <scope>NUCLEOTIDE SEQUENCE</scope>
    <source>
        <strain evidence="2">14508</strain>
    </source>
</reference>
<proteinExistence type="predicted"/>
<evidence type="ECO:0000259" key="1">
    <source>
        <dbReference type="Pfam" id="PF13472"/>
    </source>
</evidence>
<comment type="caution">
    <text evidence="2">The sequence shown here is derived from an EMBL/GenBank/DDBJ whole genome shotgun (WGS) entry which is preliminary data.</text>
</comment>
<dbReference type="EMBL" id="DVKI01000050">
    <property type="protein sequence ID" value="HIT17084.1"/>
    <property type="molecule type" value="Genomic_DNA"/>
</dbReference>
<accession>A0A9D1G7P6</accession>
<reference evidence="2" key="1">
    <citation type="submission" date="2020-10" db="EMBL/GenBank/DDBJ databases">
        <authorList>
            <person name="Gilroy R."/>
        </authorList>
    </citation>
    <scope>NUCLEOTIDE SEQUENCE</scope>
    <source>
        <strain evidence="2">14508</strain>
    </source>
</reference>